<keyword evidence="2" id="KW-1133">Transmembrane helix</keyword>
<organism evidence="3 4">
    <name type="scientific">Schistosoma margrebowiei</name>
    <dbReference type="NCBI Taxonomy" id="48269"/>
    <lineage>
        <taxon>Eukaryota</taxon>
        <taxon>Metazoa</taxon>
        <taxon>Spiralia</taxon>
        <taxon>Lophotrochozoa</taxon>
        <taxon>Platyhelminthes</taxon>
        <taxon>Trematoda</taxon>
        <taxon>Digenea</taxon>
        <taxon>Strigeidida</taxon>
        <taxon>Schistosomatoidea</taxon>
        <taxon>Schistosomatidae</taxon>
        <taxon>Schistosoma</taxon>
    </lineage>
</organism>
<accession>A0A183MKL0</accession>
<sequence>MENLIFHVISFILCLTLLLYRTFEWLKAYHFFIDDYYHMNGFIDYLQNSYFNKQNMNNEDHYHHHHYHPHQQQQLQEHQHQYQDDMIHSDNTTLMEPNVIIRLCNINPMRLSALFSLFNGSDIYTYLITKYGKIDMINLLNDTYLTSEQIKHMAHPISTTLKRDEKRMSNSLMRRAHLGELENPHSKLMVDMGSSILREQMAYEPIVDHRLSWNCMSLRYSTALWIRPLVNLYHFSCQYGDDQCTINDFISIFTTHGWCYQFHLNFSRNAELKLILDPQEYDYIIPNKGYVGFYLTVQNLNCSPRQQFNMNNNNNDQSIIVGPKFHSYISIQQQYFVRSGNHFGTNIKDICPAYNIQSVVQLEKLPIQIHLLQKFNTNLFKRNGTVVWTEDFPTPLDGSSISTNLIKAPDIQFSSCQFCKQHYSSETSINISSFNDINIHIIDFHLCLFIHSKVQYGILYQQKAFLQIYNRTAYDLIKNLSKELYQAKLLTKFTIQSIWNLYKYLKYFNPIKSIHNTINYNHHHYCYTKVYQLFISISKDILSRNTLSNMDSDPDQDQDDDDHYHHEENQYFMNNHTLDHIELQLINSFFETKVMKFRYLLSNYSNLSSTIISNMNKSSMLNINSFMDNTTQFILQFNIMNCSHLITYYNEQINKCGETASGALTRLDHVNLQLHNLIKNNHFIRLIYPKHSYPYTELSISSMVSLSIRLSKFNVPTFHESSTFHIDIYLKNLLLTIFISIFTLYLTLFIIIEYCSFKQTTKLTNQICSKCQSTNQNVYHPHPHYHHDNEEDDSCNLLSIQQYNQLTSFETLPPNNNNNDNDNNNNSDGYYPRCSQRYHDSNKKNFTYSKYGNHDLDEAFSNNNGLSSFIPHKLEHHPTSLLHTSNVMYKCDNLCRTKAYLHDENIDDNEDGDRNTICIPTRKCVCTCVSFCNGRIHKTSEARSL</sequence>
<gene>
    <name evidence="3" type="ORF">SMRZ_LOCUS16585</name>
</gene>
<reference evidence="3 4" key="1">
    <citation type="submission" date="2018-11" db="EMBL/GenBank/DDBJ databases">
        <authorList>
            <consortium name="Pathogen Informatics"/>
        </authorList>
    </citation>
    <scope>NUCLEOTIDE SEQUENCE [LARGE SCALE GENOMIC DNA]</scope>
    <source>
        <strain evidence="3 4">Zambia</strain>
    </source>
</reference>
<proteinExistence type="predicted"/>
<keyword evidence="4" id="KW-1185">Reference proteome</keyword>
<keyword evidence="2" id="KW-0812">Transmembrane</keyword>
<name>A0A183MKL0_9TREM</name>
<keyword evidence="2" id="KW-0472">Membrane</keyword>
<evidence type="ECO:0000256" key="1">
    <source>
        <dbReference type="SAM" id="MobiDB-lite"/>
    </source>
</evidence>
<dbReference type="EMBL" id="UZAI01017176">
    <property type="protein sequence ID" value="VDP21411.1"/>
    <property type="molecule type" value="Genomic_DNA"/>
</dbReference>
<evidence type="ECO:0000313" key="3">
    <source>
        <dbReference type="EMBL" id="VDP21411.1"/>
    </source>
</evidence>
<evidence type="ECO:0000313" key="4">
    <source>
        <dbReference type="Proteomes" id="UP000277204"/>
    </source>
</evidence>
<feature type="region of interest" description="Disordered" evidence="1">
    <location>
        <begin position="809"/>
        <end position="831"/>
    </location>
</feature>
<dbReference type="AlphaFoldDB" id="A0A183MKL0"/>
<dbReference type="Proteomes" id="UP000277204">
    <property type="component" value="Unassembled WGS sequence"/>
</dbReference>
<feature type="transmembrane region" description="Helical" evidence="2">
    <location>
        <begin position="733"/>
        <end position="752"/>
    </location>
</feature>
<feature type="transmembrane region" description="Helical" evidence="2">
    <location>
        <begin position="6"/>
        <end position="23"/>
    </location>
</feature>
<evidence type="ECO:0000256" key="2">
    <source>
        <dbReference type="SAM" id="Phobius"/>
    </source>
</evidence>
<dbReference type="STRING" id="48269.A0A183MKL0"/>
<protein>
    <submittedName>
        <fullName evidence="3">Uncharacterized protein</fullName>
    </submittedName>
</protein>
<feature type="compositionally biased region" description="Low complexity" evidence="1">
    <location>
        <begin position="815"/>
        <end position="826"/>
    </location>
</feature>